<dbReference type="InterPro" id="IPR036736">
    <property type="entry name" value="ACP-like_sf"/>
</dbReference>
<dbReference type="Gene3D" id="3.40.50.12780">
    <property type="entry name" value="N-terminal domain of ligase-like"/>
    <property type="match status" value="1"/>
</dbReference>
<dbReference type="InterPro" id="IPR000873">
    <property type="entry name" value="AMP-dep_synth/lig_dom"/>
</dbReference>
<dbReference type="InterPro" id="IPR051414">
    <property type="entry name" value="Adenylate-forming_Reductase"/>
</dbReference>
<protein>
    <submittedName>
        <fullName evidence="5">Transporter</fullName>
    </submittedName>
</protein>
<sequence length="979" mass="107563">MLILRWQVLLISTRNSPNAISHLVQTTHCAAVLVDATISHLHGEVLRELVATGVAPTIITRAPIPSETARDGADRALAFLAESRSHSAAVLEREAKEGALYLHTSGTTGHPKAIAWSHEFLLGLCAANYRDRARCEDDLLYTCFPMFHSVPFFLGSGASFVCLDTWRSVSAHTVLRHLRALKHRKVDVSLPPSILEDIVDSRDPDWLRLLASQNTVFWGGAPLREDAGGTLCSMASSLSLGAARATEAGPLARSSLEANADPADWMYMRLVDYYQSDWYQMEDDVHGRYNLIISPIHTTPPVVNTLDPIGFATVDGWLKHPDPNKAHLWRPAGRLDDVTVLSNGENTDNTQLETLLCTSPYIQQAIIFGTGKFVNGALVNPPPGLLKSDDDEHLDHYLDLIWPHIEDRVNKIIPCHSRLLRGMVLVARSDRPFLFSDKGTVKNRATLALYTSDVDSAYAALERGTDVTATSTSTSTTGLPLGAGLPAPLDESEIRGLVDALVADAVEHRLGPEDNLFRNGMDSFGATRLRAVLSAALRRTGILATVPRNVVYAHPTRAALSRFLVAFTAAGTVAEKARVKDDLEAEISQMVDKYSKDLPEHEGACPLPSDTDGDVYAVTGTTGSLGATFMALLLEQPHIKKVYALNRSHGSQLMESRQEAAFMDKGLDLPLLQEAVRVGRVEFVEFEAGKDHLGVEDEVYSKLTQELTHIVHIAWLLNFDLPLSHFEPHVAGVRAVLELALSSLYSRPPYITFVSSIGTTARWPFPERPVPKVALNSPEFCIPQGYSYAKYVSEQVIQHAVAQRPTLCAAVIRCGQLSGALATGAWQRSEYIPRLLRSAHKLGMVPTDATDVRWLPVDVAADILLREIEHAALHPAPGPVRYYTLDTTQFTPWQRVVDALAAFAPDREWKKVTMSAFLAEVRKDPTSPAFAVAEYLEDLLVSRPIPMLSVTQARRAAGSLVDCEIYEETLISYVRYACS</sequence>
<evidence type="ECO:0000259" key="3">
    <source>
        <dbReference type="Pfam" id="PF00501"/>
    </source>
</evidence>
<dbReference type="InterPro" id="IPR042099">
    <property type="entry name" value="ANL_N_sf"/>
</dbReference>
<dbReference type="SUPFAM" id="SSF47336">
    <property type="entry name" value="ACP-like"/>
    <property type="match status" value="1"/>
</dbReference>
<comment type="caution">
    <text evidence="5">The sequence shown here is derived from an EMBL/GenBank/DDBJ whole genome shotgun (WGS) entry which is preliminary data.</text>
</comment>
<dbReference type="AlphaFoldDB" id="A0A2G8S8F7"/>
<name>A0A2G8S8F7_9APHY</name>
<dbReference type="Gene3D" id="1.10.1200.10">
    <property type="entry name" value="ACP-like"/>
    <property type="match status" value="1"/>
</dbReference>
<evidence type="ECO:0000256" key="2">
    <source>
        <dbReference type="ARBA" id="ARBA00022553"/>
    </source>
</evidence>
<dbReference type="Gene3D" id="3.40.50.720">
    <property type="entry name" value="NAD(P)-binding Rossmann-like Domain"/>
    <property type="match status" value="1"/>
</dbReference>
<dbReference type="Pfam" id="PF07993">
    <property type="entry name" value="NAD_binding_4"/>
    <property type="match status" value="1"/>
</dbReference>
<keyword evidence="6" id="KW-1185">Reference proteome</keyword>
<dbReference type="InterPro" id="IPR036291">
    <property type="entry name" value="NAD(P)-bd_dom_sf"/>
</dbReference>
<feature type="domain" description="Thioester reductase (TE)" evidence="4">
    <location>
        <begin position="618"/>
        <end position="862"/>
    </location>
</feature>
<dbReference type="SUPFAM" id="SSF51735">
    <property type="entry name" value="NAD(P)-binding Rossmann-fold domains"/>
    <property type="match status" value="1"/>
</dbReference>
<reference evidence="5 6" key="1">
    <citation type="journal article" date="2015" name="Sci. Rep.">
        <title>Chromosome-level genome map provides insights into diverse defense mechanisms in the medicinal fungus Ganoderma sinense.</title>
        <authorList>
            <person name="Zhu Y."/>
            <person name="Xu J."/>
            <person name="Sun C."/>
            <person name="Zhou S."/>
            <person name="Xu H."/>
            <person name="Nelson D.R."/>
            <person name="Qian J."/>
            <person name="Song J."/>
            <person name="Luo H."/>
            <person name="Xiang L."/>
            <person name="Li Y."/>
            <person name="Xu Z."/>
            <person name="Ji A."/>
            <person name="Wang L."/>
            <person name="Lu S."/>
            <person name="Hayward A."/>
            <person name="Sun W."/>
            <person name="Li X."/>
            <person name="Schwartz D.C."/>
            <person name="Wang Y."/>
            <person name="Chen S."/>
        </authorList>
    </citation>
    <scope>NUCLEOTIDE SEQUENCE [LARGE SCALE GENOMIC DNA]</scope>
    <source>
        <strain evidence="5 6">ZZ0214-1</strain>
    </source>
</reference>
<dbReference type="OrthoDB" id="429813at2759"/>
<dbReference type="PANTHER" id="PTHR43439:SF2">
    <property type="entry name" value="ENZYME, PUTATIVE (JCVI)-RELATED"/>
    <property type="match status" value="1"/>
</dbReference>
<dbReference type="Pfam" id="PF23562">
    <property type="entry name" value="AMP-binding_C_3"/>
    <property type="match status" value="1"/>
</dbReference>
<evidence type="ECO:0000259" key="4">
    <source>
        <dbReference type="Pfam" id="PF07993"/>
    </source>
</evidence>
<evidence type="ECO:0000313" key="5">
    <source>
        <dbReference type="EMBL" id="PIL30035.1"/>
    </source>
</evidence>
<proteinExistence type="predicted"/>
<organism evidence="5 6">
    <name type="scientific">Ganoderma sinense ZZ0214-1</name>
    <dbReference type="NCBI Taxonomy" id="1077348"/>
    <lineage>
        <taxon>Eukaryota</taxon>
        <taxon>Fungi</taxon>
        <taxon>Dikarya</taxon>
        <taxon>Basidiomycota</taxon>
        <taxon>Agaricomycotina</taxon>
        <taxon>Agaricomycetes</taxon>
        <taxon>Polyporales</taxon>
        <taxon>Polyporaceae</taxon>
        <taxon>Ganoderma</taxon>
    </lineage>
</organism>
<dbReference type="STRING" id="1077348.A0A2G8S8F7"/>
<dbReference type="InterPro" id="IPR013120">
    <property type="entry name" value="FAR_NAD-bd"/>
</dbReference>
<evidence type="ECO:0000256" key="1">
    <source>
        <dbReference type="ARBA" id="ARBA00022450"/>
    </source>
</evidence>
<dbReference type="Pfam" id="PF00501">
    <property type="entry name" value="AMP-binding"/>
    <property type="match status" value="1"/>
</dbReference>
<dbReference type="SUPFAM" id="SSF56801">
    <property type="entry name" value="Acetyl-CoA synthetase-like"/>
    <property type="match status" value="1"/>
</dbReference>
<dbReference type="EMBL" id="AYKW01000017">
    <property type="protein sequence ID" value="PIL30035.1"/>
    <property type="molecule type" value="Genomic_DNA"/>
</dbReference>
<dbReference type="Proteomes" id="UP000230002">
    <property type="component" value="Unassembled WGS sequence"/>
</dbReference>
<evidence type="ECO:0000313" key="6">
    <source>
        <dbReference type="Proteomes" id="UP000230002"/>
    </source>
</evidence>
<accession>A0A2G8S8F7</accession>
<gene>
    <name evidence="5" type="ORF">GSI_07947</name>
</gene>
<dbReference type="PANTHER" id="PTHR43439">
    <property type="entry name" value="PHENYLACETATE-COENZYME A LIGASE"/>
    <property type="match status" value="1"/>
</dbReference>
<keyword evidence="1" id="KW-0596">Phosphopantetheine</keyword>
<feature type="domain" description="AMP-dependent synthetase/ligase" evidence="3">
    <location>
        <begin position="10"/>
        <end position="227"/>
    </location>
</feature>
<keyword evidence="2" id="KW-0597">Phosphoprotein</keyword>
<dbReference type="PROSITE" id="PS00455">
    <property type="entry name" value="AMP_BINDING"/>
    <property type="match status" value="1"/>
</dbReference>
<dbReference type="InterPro" id="IPR020845">
    <property type="entry name" value="AMP-binding_CS"/>
</dbReference>